<keyword evidence="2" id="KW-0472">Membrane</keyword>
<dbReference type="AlphaFoldDB" id="A0A6L5R2M9"/>
<feature type="domain" description="SpaA-like prealbumin fold" evidence="3">
    <location>
        <begin position="633"/>
        <end position="722"/>
    </location>
</feature>
<sequence length="894" mass="93117">MPHTTRIRTPEERITFRRRCLRIAAGVGFVALTSTALIAGPAQAAHPEVSLVGSEFEIDTDANLVVDDVPGLDWDNVVEARQADAESGTGDDSFGQGSKEDTEVPSPVTGSIPPNKSDLKTFGTYLEETPGGDFLHMFWHRVQDPTGTTNMDFEFNQSDVISANGVTPVRTDGDLLIQYDLANGGTNPELFLSRWVASGPKSQCEAANSTPCWGTRVNLSAAGDATGSINTSAIPAADTDGLGDISARTFGEASVDFSAIVGDGCVTFGSAYLKSRSSDSFTAAMKDFIAPLDTGIDSCAQVIIRKVTDPSPDPSDSSFSYTTGNFETPTETNPSFSLKNGESQDYSQVFIGNGLTVTEDLAALPAGWKLDSINCDASEGVTPLIDVSTGTITFDLDANSDVLDCTYYNETGGTVIVRKVTDPDPDPSNASFGYSTVLETLSGASNPSFSLGNGESQTYDDVLLGTGYTITEDSLPPGWSFESLDCSASSGVTPNIVGATVTFDIDDASDVLDCTYGNQTGGTVIIHKVTQPDPDPSDASFGYSSSFSTLDGTVDPSFSLKNGETATYLNVLFGTGLTVTEDSLPSGWELLDLDCTASVGVVPSIAGAEVTFAIDDADDVLECTYTNRAFGSIVIEKITDTSNGAFDFTSGTLTPSAFTLTTTGPGDAGKDSQTFGNLDPGTYDVAETIPDFWNLVSATCDDGSDVSSIGLSPGETVTCTFHDDRELGSIKIVKDRKHAADGLGANHPHEGVDFTITGGELPAGGVVVTTDANGVACYTGLVVSGLVGNYTVEESIPGGYVMAVPGTQTANVAEASADDCSDTNAGAVKQFTNIPLTNITVSVDSQVPGGTYSSIECDVAGSDSVSIADAIDDPSITINNLEPRTVVCTIVIDP</sequence>
<proteinExistence type="predicted"/>
<name>A0A6L5R2M9_9MICO</name>
<feature type="domain" description="SpaA-like prealbumin fold" evidence="3">
    <location>
        <begin position="524"/>
        <end position="628"/>
    </location>
</feature>
<feature type="domain" description="SpaA-like prealbumin fold" evidence="3">
    <location>
        <begin position="303"/>
        <end position="410"/>
    </location>
</feature>
<evidence type="ECO:0000259" key="3">
    <source>
        <dbReference type="Pfam" id="PF24514"/>
    </source>
</evidence>
<evidence type="ECO:0000313" key="5">
    <source>
        <dbReference type="Proteomes" id="UP000476511"/>
    </source>
</evidence>
<comment type="caution">
    <text evidence="4">The sequence shown here is derived from an EMBL/GenBank/DDBJ whole genome shotgun (WGS) entry which is preliminary data.</text>
</comment>
<dbReference type="InterPro" id="IPR055371">
    <property type="entry name" value="SpaA_PFL_dom_4"/>
</dbReference>
<gene>
    <name evidence="4" type="ORF">GJR97_10885</name>
</gene>
<dbReference type="Proteomes" id="UP000476511">
    <property type="component" value="Unassembled WGS sequence"/>
</dbReference>
<keyword evidence="2" id="KW-0812">Transmembrane</keyword>
<feature type="domain" description="SpaA-like prealbumin fold" evidence="3">
    <location>
        <begin position="416"/>
        <end position="519"/>
    </location>
</feature>
<keyword evidence="5" id="KW-1185">Reference proteome</keyword>
<organism evidence="4 5">
    <name type="scientific">Agromyces kandeliae</name>
    <dbReference type="NCBI Taxonomy" id="2666141"/>
    <lineage>
        <taxon>Bacteria</taxon>
        <taxon>Bacillati</taxon>
        <taxon>Actinomycetota</taxon>
        <taxon>Actinomycetes</taxon>
        <taxon>Micrococcales</taxon>
        <taxon>Microbacteriaceae</taxon>
        <taxon>Agromyces</taxon>
    </lineage>
</organism>
<dbReference type="EMBL" id="WKJD01000016">
    <property type="protein sequence ID" value="MRX44230.1"/>
    <property type="molecule type" value="Genomic_DNA"/>
</dbReference>
<evidence type="ECO:0000256" key="2">
    <source>
        <dbReference type="SAM" id="Phobius"/>
    </source>
</evidence>
<reference evidence="4 5" key="1">
    <citation type="submission" date="2019-11" db="EMBL/GenBank/DDBJ databases">
        <title>Agromyces kandeliae sp. nov., isolated from mangrove soil.</title>
        <authorList>
            <person name="Wang R."/>
        </authorList>
    </citation>
    <scope>NUCLEOTIDE SEQUENCE [LARGE SCALE GENOMIC DNA]</scope>
    <source>
        <strain evidence="4 5">Q22</strain>
    </source>
</reference>
<accession>A0A6L5R2M9</accession>
<evidence type="ECO:0000313" key="4">
    <source>
        <dbReference type="EMBL" id="MRX44230.1"/>
    </source>
</evidence>
<feature type="region of interest" description="Disordered" evidence="1">
    <location>
        <begin position="82"/>
        <end position="115"/>
    </location>
</feature>
<feature type="region of interest" description="Disordered" evidence="1">
    <location>
        <begin position="309"/>
        <end position="335"/>
    </location>
</feature>
<protein>
    <recommendedName>
        <fullName evidence="3">SpaA-like prealbumin fold domain-containing protein</fullName>
    </recommendedName>
</protein>
<feature type="compositionally biased region" description="Polar residues" evidence="1">
    <location>
        <begin position="319"/>
        <end position="335"/>
    </location>
</feature>
<dbReference type="Pfam" id="PF24514">
    <property type="entry name" value="SpaA_4"/>
    <property type="match status" value="4"/>
</dbReference>
<keyword evidence="2" id="KW-1133">Transmembrane helix</keyword>
<dbReference type="RefSeq" id="WP_154346496.1">
    <property type="nucleotide sequence ID" value="NZ_WKJD01000016.1"/>
</dbReference>
<feature type="transmembrane region" description="Helical" evidence="2">
    <location>
        <begin position="20"/>
        <end position="40"/>
    </location>
</feature>
<evidence type="ECO:0000256" key="1">
    <source>
        <dbReference type="SAM" id="MobiDB-lite"/>
    </source>
</evidence>